<feature type="region of interest" description="Disordered" evidence="1">
    <location>
        <begin position="162"/>
        <end position="193"/>
    </location>
</feature>
<evidence type="ECO:0000313" key="2">
    <source>
        <dbReference type="EMBL" id="CAB4578151.1"/>
    </source>
</evidence>
<reference evidence="2" key="1">
    <citation type="submission" date="2020-05" db="EMBL/GenBank/DDBJ databases">
        <authorList>
            <person name="Chiriac C."/>
            <person name="Salcher M."/>
            <person name="Ghai R."/>
            <person name="Kavagutti S V."/>
        </authorList>
    </citation>
    <scope>NUCLEOTIDE SEQUENCE</scope>
</reference>
<accession>A0A6J6ENJ0</accession>
<organism evidence="2">
    <name type="scientific">freshwater metagenome</name>
    <dbReference type="NCBI Taxonomy" id="449393"/>
    <lineage>
        <taxon>unclassified sequences</taxon>
        <taxon>metagenomes</taxon>
        <taxon>ecological metagenomes</taxon>
    </lineage>
</organism>
<gene>
    <name evidence="2" type="ORF">UFOPK1722_00816</name>
</gene>
<name>A0A6J6ENJ0_9ZZZZ</name>
<dbReference type="EMBL" id="CAEZTS010000059">
    <property type="protein sequence ID" value="CAB4578151.1"/>
    <property type="molecule type" value="Genomic_DNA"/>
</dbReference>
<sequence>MGAFAEGAVEHRGQRGGDLRSGMDETPTGQQHDAVDEFGVDGREHSRHPIAERVSHHGRPAPVRFGHESADHPCHVVGEVLHGDGVGSECTAANSTGLGSNGPKARLGESRREIVEVVGTPAERRQQHHGRAVASDVALQRSGTAVDGDGDVVHRNPAVPASAQEGAQLDFPVAGPGPGDGQTAGGLEVVGLHDPETAEVLRAVEE</sequence>
<evidence type="ECO:0000256" key="1">
    <source>
        <dbReference type="SAM" id="MobiDB-lite"/>
    </source>
</evidence>
<dbReference type="AlphaFoldDB" id="A0A6J6ENJ0"/>
<proteinExistence type="predicted"/>
<feature type="compositionally biased region" description="Basic and acidic residues" evidence="1">
    <location>
        <begin position="8"/>
        <end position="23"/>
    </location>
</feature>
<feature type="region of interest" description="Disordered" evidence="1">
    <location>
        <begin position="1"/>
        <end position="32"/>
    </location>
</feature>
<protein>
    <submittedName>
        <fullName evidence="2">Unannotated protein</fullName>
    </submittedName>
</protein>